<name>A0A8H6DPJ0_9HYPO</name>
<keyword evidence="4" id="KW-1185">Reference proteome</keyword>
<comment type="caution">
    <text evidence="3">The sequence shown here is derived from an EMBL/GenBank/DDBJ whole genome shotgun (WGS) entry which is preliminary data.</text>
</comment>
<keyword evidence="2" id="KW-0472">Membrane</keyword>
<feature type="transmembrane region" description="Helical" evidence="2">
    <location>
        <begin position="264"/>
        <end position="282"/>
    </location>
</feature>
<evidence type="ECO:0000313" key="4">
    <source>
        <dbReference type="Proteomes" id="UP000544331"/>
    </source>
</evidence>
<feature type="transmembrane region" description="Helical" evidence="2">
    <location>
        <begin position="229"/>
        <end position="252"/>
    </location>
</feature>
<dbReference type="Proteomes" id="UP000544331">
    <property type="component" value="Unassembled WGS sequence"/>
</dbReference>
<organism evidence="3 4">
    <name type="scientific">Fusarium mundagurra</name>
    <dbReference type="NCBI Taxonomy" id="1567541"/>
    <lineage>
        <taxon>Eukaryota</taxon>
        <taxon>Fungi</taxon>
        <taxon>Dikarya</taxon>
        <taxon>Ascomycota</taxon>
        <taxon>Pezizomycotina</taxon>
        <taxon>Sordariomycetes</taxon>
        <taxon>Hypocreomycetidae</taxon>
        <taxon>Hypocreales</taxon>
        <taxon>Nectriaceae</taxon>
        <taxon>Fusarium</taxon>
        <taxon>Fusarium fujikuroi species complex</taxon>
    </lineage>
</organism>
<evidence type="ECO:0000313" key="3">
    <source>
        <dbReference type="EMBL" id="KAF5724544.1"/>
    </source>
</evidence>
<feature type="transmembrane region" description="Helical" evidence="2">
    <location>
        <begin position="361"/>
        <end position="382"/>
    </location>
</feature>
<evidence type="ECO:0000256" key="1">
    <source>
        <dbReference type="SAM" id="MobiDB-lite"/>
    </source>
</evidence>
<keyword evidence="2" id="KW-1133">Transmembrane helix</keyword>
<feature type="transmembrane region" description="Helical" evidence="2">
    <location>
        <begin position="289"/>
        <end position="309"/>
    </location>
</feature>
<gene>
    <name evidence="3" type="ORF">FMUND_718</name>
</gene>
<accession>A0A8H6DPJ0</accession>
<proteinExistence type="predicted"/>
<feature type="region of interest" description="Disordered" evidence="1">
    <location>
        <begin position="39"/>
        <end position="61"/>
    </location>
</feature>
<evidence type="ECO:0000256" key="2">
    <source>
        <dbReference type="SAM" id="Phobius"/>
    </source>
</evidence>
<sequence>MNIFILHTSPNHVLIHKTMVPATASPDKENIPDCTRQALALDTPPSSPHPRPDSRSSPSNLELHRRWKQGSNAGSDVGAVITKVKDGLKGSVEVADSEADLRKRCPTSLSGVRNCYAAVIFNDSPLSKTGNKTWSYTIRVSSARSSTKFDITTPSKNHYAPLQLAVENAITNSTTTPNNYMFTRITQDEAAEIRRRNFAATTVGGFGIREAGVAQLIDVMTGGAASARVLSYLVAFNIIYLPSWIIFGALYASVLVPTSNAGIVILWQILSGLSLTSMSVFAATTNIRYTAISMVIILMLLVTLCGILDSKPENVPALIVLVLSAIFQSSSYIFFLNQLCRNEAQGLATNISKPAPHQPRIYEVTVSMLWGLLLLTIIFYPLPATLIEKCSHGVSNKGRKFASANTTDSSTALKIVDLTKTYKPSLWRRLSESSSHNSCQLTQLFHAEKAGLVSSWHQWLWQDNNTRSNRWYTKAHKWLDKCQCPSFELRYVYHYHLGLQLTLKASAPNATSTGPSFQSSNTVDFGPLELLQR</sequence>
<dbReference type="OrthoDB" id="8061355at2759"/>
<protein>
    <submittedName>
        <fullName evidence="3">ABC transporter A family member 4</fullName>
    </submittedName>
</protein>
<keyword evidence="2" id="KW-0812">Transmembrane</keyword>
<reference evidence="3 4" key="1">
    <citation type="submission" date="2020-05" db="EMBL/GenBank/DDBJ databases">
        <title>Identification and distribution of gene clusters putatively required for synthesis of sphingolipid metabolism inhibitors in phylogenetically diverse species of the filamentous fungus Fusarium.</title>
        <authorList>
            <person name="Kim H.-S."/>
            <person name="Busman M."/>
            <person name="Brown D.W."/>
            <person name="Divon H."/>
            <person name="Uhlig S."/>
            <person name="Proctor R.H."/>
        </authorList>
    </citation>
    <scope>NUCLEOTIDE SEQUENCE [LARGE SCALE GENOMIC DNA]</scope>
    <source>
        <strain evidence="3 4">NRRL 66235</strain>
    </source>
</reference>
<feature type="transmembrane region" description="Helical" evidence="2">
    <location>
        <begin position="315"/>
        <end position="340"/>
    </location>
</feature>
<dbReference type="EMBL" id="JAAOAN010000031">
    <property type="protein sequence ID" value="KAF5724544.1"/>
    <property type="molecule type" value="Genomic_DNA"/>
</dbReference>
<dbReference type="AlphaFoldDB" id="A0A8H6DPJ0"/>